<dbReference type="GO" id="GO:0005525">
    <property type="term" value="F:GTP binding"/>
    <property type="evidence" value="ECO:0007669"/>
    <property type="project" value="UniProtKB-KW"/>
</dbReference>
<dbReference type="InterPro" id="IPR027417">
    <property type="entry name" value="P-loop_NTPase"/>
</dbReference>
<name>C8VWF2_DESAS</name>
<dbReference type="Pfam" id="PF09107">
    <property type="entry name" value="WHD_3rd_SelB"/>
    <property type="match status" value="1"/>
</dbReference>
<dbReference type="SUPFAM" id="SSF50465">
    <property type="entry name" value="EF-Tu/eEF-1alpha/eIF2-gamma C-terminal domain"/>
    <property type="match status" value="1"/>
</dbReference>
<dbReference type="PRINTS" id="PR00315">
    <property type="entry name" value="ELONGATNFCT"/>
</dbReference>
<dbReference type="HOGENOM" id="CLU_023030_3_0_9"/>
<keyword evidence="5" id="KW-0648">Protein biosynthesis</keyword>
<dbReference type="Gene3D" id="1.10.10.10">
    <property type="entry name" value="Winged helix-like DNA-binding domain superfamily/Winged helix DNA-binding domain"/>
    <property type="match status" value="1"/>
</dbReference>
<reference evidence="10 11" key="1">
    <citation type="journal article" date="2009" name="Stand. Genomic Sci.">
        <title>Complete genome sequence of Desulfotomaculum acetoxidans type strain (5575).</title>
        <authorList>
            <person name="Spring S."/>
            <person name="Lapidus A."/>
            <person name="Schroder M."/>
            <person name="Gleim D."/>
            <person name="Sims D."/>
            <person name="Meincke L."/>
            <person name="Glavina Del Rio T."/>
            <person name="Tice H."/>
            <person name="Copeland A."/>
            <person name="Cheng J.F."/>
            <person name="Lucas S."/>
            <person name="Chen F."/>
            <person name="Nolan M."/>
            <person name="Bruce D."/>
            <person name="Goodwin L."/>
            <person name="Pitluck S."/>
            <person name="Ivanova N."/>
            <person name="Mavromatis K."/>
            <person name="Mikhailova N."/>
            <person name="Pati A."/>
            <person name="Chen A."/>
            <person name="Palaniappan K."/>
            <person name="Land M."/>
            <person name="Hauser L."/>
            <person name="Chang Y.J."/>
            <person name="Jeffries C.D."/>
            <person name="Chain P."/>
            <person name="Saunders E."/>
            <person name="Brettin T."/>
            <person name="Detter J.C."/>
            <person name="Goker M."/>
            <person name="Bristow J."/>
            <person name="Eisen J.A."/>
            <person name="Markowitz V."/>
            <person name="Hugenholtz P."/>
            <person name="Kyrpides N.C."/>
            <person name="Klenk H.P."/>
            <person name="Han C."/>
        </authorList>
    </citation>
    <scope>NUCLEOTIDE SEQUENCE [LARGE SCALE GENOMIC DNA]</scope>
    <source>
        <strain evidence="11">ATCC 49208 / DSM 771 / VKM B-1644</strain>
    </source>
</reference>
<keyword evidence="11" id="KW-1185">Reference proteome</keyword>
<dbReference type="Pfam" id="PF09106">
    <property type="entry name" value="WHD_2nd_SelB"/>
    <property type="match status" value="1"/>
</dbReference>
<dbReference type="PROSITE" id="PS00301">
    <property type="entry name" value="G_TR_1"/>
    <property type="match status" value="1"/>
</dbReference>
<dbReference type="InterPro" id="IPR015191">
    <property type="entry name" value="SelB_WHD4"/>
</dbReference>
<evidence type="ECO:0000313" key="11">
    <source>
        <dbReference type="Proteomes" id="UP000002217"/>
    </source>
</evidence>
<dbReference type="InterPro" id="IPR015190">
    <property type="entry name" value="Elong_fac_SelB-wing-hlx_typ-2"/>
</dbReference>
<dbReference type="OrthoDB" id="9804504at2"/>
<dbReference type="PROSITE" id="PS51722">
    <property type="entry name" value="G_TR_2"/>
    <property type="match status" value="1"/>
</dbReference>
<evidence type="ECO:0000313" key="10">
    <source>
        <dbReference type="EMBL" id="ACV62504.1"/>
    </source>
</evidence>
<evidence type="ECO:0000256" key="8">
    <source>
        <dbReference type="ARBA" id="ARBA00031615"/>
    </source>
</evidence>
<dbReference type="InterPro" id="IPR057335">
    <property type="entry name" value="Beta-barrel_SelB"/>
</dbReference>
<dbReference type="eggNOG" id="COG3276">
    <property type="taxonomic scope" value="Bacteria"/>
</dbReference>
<dbReference type="SUPFAM" id="SSF52540">
    <property type="entry name" value="P-loop containing nucleoside triphosphate hydrolases"/>
    <property type="match status" value="1"/>
</dbReference>
<dbReference type="SUPFAM" id="SSF50447">
    <property type="entry name" value="Translation proteins"/>
    <property type="match status" value="1"/>
</dbReference>
<dbReference type="Pfam" id="PF03144">
    <property type="entry name" value="GTP_EFTU_D2"/>
    <property type="match status" value="1"/>
</dbReference>
<proteinExistence type="predicted"/>
<dbReference type="InterPro" id="IPR009000">
    <property type="entry name" value="Transl_B-barrel_sf"/>
</dbReference>
<dbReference type="InterPro" id="IPR004535">
    <property type="entry name" value="Transl_elong_SelB"/>
</dbReference>
<dbReference type="InterPro" id="IPR050055">
    <property type="entry name" value="EF-Tu_GTPase"/>
</dbReference>
<evidence type="ECO:0000256" key="7">
    <source>
        <dbReference type="ARBA" id="ARBA00025526"/>
    </source>
</evidence>
<dbReference type="AlphaFoldDB" id="C8VWF2"/>
<dbReference type="GO" id="GO:0003723">
    <property type="term" value="F:RNA binding"/>
    <property type="evidence" value="ECO:0007669"/>
    <property type="project" value="InterPro"/>
</dbReference>
<evidence type="ECO:0000256" key="3">
    <source>
        <dbReference type="ARBA" id="ARBA00022490"/>
    </source>
</evidence>
<dbReference type="NCBIfam" id="TIGR00475">
    <property type="entry name" value="selB"/>
    <property type="match status" value="1"/>
</dbReference>
<feature type="domain" description="Tr-type G" evidence="9">
    <location>
        <begin position="1"/>
        <end position="172"/>
    </location>
</feature>
<gene>
    <name evidence="10" type="ordered locus">Dtox_1647</name>
</gene>
<dbReference type="Gene3D" id="3.40.50.300">
    <property type="entry name" value="P-loop containing nucleotide triphosphate hydrolases"/>
    <property type="match status" value="1"/>
</dbReference>
<dbReference type="Gene3D" id="2.40.30.10">
    <property type="entry name" value="Translation factors"/>
    <property type="match status" value="1"/>
</dbReference>
<comment type="function">
    <text evidence="7">Translation factor necessary for the incorporation of selenocysteine into proteins. It probably replaces EF-Tu for the insertion of selenocysteine directed by the UGA codon. SelB binds GTP and GDP.</text>
</comment>
<comment type="subcellular location">
    <subcellularLocation>
        <location evidence="1">Cytoplasm</location>
    </subcellularLocation>
</comment>
<organism evidence="10 11">
    <name type="scientific">Desulfofarcimen acetoxidans (strain ATCC 49208 / DSM 771 / KCTC 5769 / VKM B-1644 / 5575)</name>
    <name type="common">Desulfotomaculum acetoxidans</name>
    <dbReference type="NCBI Taxonomy" id="485916"/>
    <lineage>
        <taxon>Bacteria</taxon>
        <taxon>Bacillati</taxon>
        <taxon>Bacillota</taxon>
        <taxon>Clostridia</taxon>
        <taxon>Eubacteriales</taxon>
        <taxon>Peptococcaceae</taxon>
        <taxon>Desulfofarcimen</taxon>
    </lineage>
</organism>
<dbReference type="EMBL" id="CP001720">
    <property type="protein sequence ID" value="ACV62504.1"/>
    <property type="molecule type" value="Genomic_DNA"/>
</dbReference>
<dbReference type="InterPro" id="IPR000795">
    <property type="entry name" value="T_Tr_GTP-bd_dom"/>
</dbReference>
<evidence type="ECO:0000256" key="5">
    <source>
        <dbReference type="ARBA" id="ARBA00022917"/>
    </source>
</evidence>
<evidence type="ECO:0000259" key="9">
    <source>
        <dbReference type="PROSITE" id="PS51722"/>
    </source>
</evidence>
<dbReference type="GO" id="GO:0005737">
    <property type="term" value="C:cytoplasm"/>
    <property type="evidence" value="ECO:0007669"/>
    <property type="project" value="UniProtKB-SubCell"/>
</dbReference>
<dbReference type="InterPro" id="IPR009001">
    <property type="entry name" value="Transl_elong_EF1A/Init_IF2_C"/>
</dbReference>
<dbReference type="InterPro" id="IPR031157">
    <property type="entry name" value="G_TR_CS"/>
</dbReference>
<evidence type="ECO:0000256" key="2">
    <source>
        <dbReference type="ARBA" id="ARBA00015953"/>
    </source>
</evidence>
<protein>
    <recommendedName>
        <fullName evidence="2">Selenocysteine-specific elongation factor</fullName>
    </recommendedName>
    <alternativeName>
        <fullName evidence="8">SelB translation factor</fullName>
    </alternativeName>
</protein>
<dbReference type="InterPro" id="IPR005225">
    <property type="entry name" value="Small_GTP-bd"/>
</dbReference>
<dbReference type="GO" id="GO:0003746">
    <property type="term" value="F:translation elongation factor activity"/>
    <property type="evidence" value="ECO:0007669"/>
    <property type="project" value="UniProtKB-KW"/>
</dbReference>
<dbReference type="GO" id="GO:0001514">
    <property type="term" value="P:selenocysteine incorporation"/>
    <property type="evidence" value="ECO:0007669"/>
    <property type="project" value="InterPro"/>
</dbReference>
<evidence type="ECO:0000256" key="4">
    <source>
        <dbReference type="ARBA" id="ARBA00022741"/>
    </source>
</evidence>
<dbReference type="InterPro" id="IPR004161">
    <property type="entry name" value="EFTu-like_2"/>
</dbReference>
<dbReference type="GO" id="GO:0003924">
    <property type="term" value="F:GTPase activity"/>
    <property type="evidence" value="ECO:0007669"/>
    <property type="project" value="InterPro"/>
</dbReference>
<dbReference type="Gene3D" id="1.10.10.2770">
    <property type="match status" value="1"/>
</dbReference>
<dbReference type="NCBIfam" id="TIGR00231">
    <property type="entry name" value="small_GTP"/>
    <property type="match status" value="1"/>
</dbReference>
<dbReference type="RefSeq" id="WP_015757215.1">
    <property type="nucleotide sequence ID" value="NC_013216.1"/>
</dbReference>
<keyword evidence="4" id="KW-0547">Nucleotide-binding</keyword>
<keyword evidence="10" id="KW-0251">Elongation factor</keyword>
<dbReference type="STRING" id="485916.Dtox_1647"/>
<dbReference type="SUPFAM" id="SSF46785">
    <property type="entry name" value="Winged helix' DNA-binding domain"/>
    <property type="match status" value="3"/>
</dbReference>
<evidence type="ECO:0000256" key="6">
    <source>
        <dbReference type="ARBA" id="ARBA00023134"/>
    </source>
</evidence>
<dbReference type="KEGG" id="dae:Dtox_1647"/>
<dbReference type="Pfam" id="PF00009">
    <property type="entry name" value="GTP_EFTU"/>
    <property type="match status" value="1"/>
</dbReference>
<sequence length="644" mass="73195">MKHLIIGTAGHVDHGKTMLVKALTGIDTDRLKEEKERGISIELGFASLTLPGGRHAAIVDVPGHERFIKTMLAGASGIDIVLLIIAADEGVMPQTREHLDIIRLLHINQGIVVITKTDLVEEDWLELVQEEIKDFISDTVLKDVPIVKVSAATGYNIQELLEQINILAEVAKEKSTAGQPRLPIDRIFSITGFGTVVTGTMVSGQLKVGDEIEVFPEELKARVRSLQVHGKSVDLARAGQRVAVNLSGLEVEQISRGNVLALSETLTASFRLDVRFMLLKDAGKELKHRSRIRLYTGTIEVLGRIIYFDREELKPGEWAYGQIQLEEAVATAKGDRFVVRSYSPMHTIGGGTIIDATASKHKRYRQEIIDRMVILERGTPDEIIEQYLAGIFIPAHINELVKATGLSEIQVKEALTELKNKQRVKFIDEKSGYVVSVYRYQSWTLDIQKLLSQFHREFPLREGYPKEELRSRKFKNLNPKIFQLILTELKNDQIIKIQPQTVATFAYEIQPDAEQQKMLELIEKTFIQAQFQPPGWEQLATELKIINELKQELLQYLLRQGSLIKIADDMYFHRDILNKGRQMLSDYFKNKEEISIGEIRDLLTTSRKYAMPLLEYFDRHRFTRRIGDLRVIGKELDSGIKPEN</sequence>
<keyword evidence="3" id="KW-0963">Cytoplasm</keyword>
<dbReference type="PANTHER" id="PTHR43721">
    <property type="entry name" value="ELONGATION FACTOR TU-RELATED"/>
    <property type="match status" value="1"/>
</dbReference>
<evidence type="ECO:0000256" key="1">
    <source>
        <dbReference type="ARBA" id="ARBA00004496"/>
    </source>
</evidence>
<dbReference type="Proteomes" id="UP000002217">
    <property type="component" value="Chromosome"/>
</dbReference>
<dbReference type="CDD" id="cd15491">
    <property type="entry name" value="selB_III"/>
    <property type="match status" value="1"/>
</dbReference>
<dbReference type="InterPro" id="IPR036388">
    <property type="entry name" value="WH-like_DNA-bd_sf"/>
</dbReference>
<dbReference type="CDD" id="cd03696">
    <property type="entry name" value="SelB_II"/>
    <property type="match status" value="1"/>
</dbReference>
<accession>C8VWF2</accession>
<keyword evidence="6" id="KW-0342">GTP-binding</keyword>
<dbReference type="CDD" id="cd04171">
    <property type="entry name" value="SelB"/>
    <property type="match status" value="1"/>
</dbReference>
<dbReference type="Pfam" id="PF25461">
    <property type="entry name" value="Beta-barrel_SelB"/>
    <property type="match status" value="1"/>
</dbReference>
<dbReference type="InterPro" id="IPR036390">
    <property type="entry name" value="WH_DNA-bd_sf"/>
</dbReference>
<dbReference type="PANTHER" id="PTHR43721:SF22">
    <property type="entry name" value="ELONGATION FACTOR TU, MITOCHONDRIAL"/>
    <property type="match status" value="1"/>
</dbReference>